<evidence type="ECO:0000313" key="4">
    <source>
        <dbReference type="Proteomes" id="UP000076878"/>
    </source>
</evidence>
<dbReference type="RefSeq" id="WP_068624192.1">
    <property type="nucleotide sequence ID" value="NZ_FJNB01000022.1"/>
</dbReference>
<name>A0A143Z4Z2_9LACT</name>
<evidence type="ECO:0000256" key="1">
    <source>
        <dbReference type="SAM" id="Phobius"/>
    </source>
</evidence>
<keyword evidence="1" id="KW-1133">Transmembrane helix</keyword>
<feature type="transmembrane region" description="Helical" evidence="1">
    <location>
        <begin position="12"/>
        <end position="39"/>
    </location>
</feature>
<reference evidence="2 4" key="1">
    <citation type="submission" date="2016-02" db="EMBL/GenBank/DDBJ databases">
        <authorList>
            <person name="Wen L."/>
            <person name="He K."/>
            <person name="Yang H."/>
        </authorList>
    </citation>
    <scope>NUCLEOTIDE SEQUENCE [LARGE SCALE GENOMIC DNA]</scope>
    <source>
        <strain evidence="2">Trichococcus_R210</strain>
    </source>
</reference>
<organism evidence="2 4">
    <name type="scientific">Trichococcus ilyis</name>
    <dbReference type="NCBI Taxonomy" id="640938"/>
    <lineage>
        <taxon>Bacteria</taxon>
        <taxon>Bacillati</taxon>
        <taxon>Bacillota</taxon>
        <taxon>Bacilli</taxon>
        <taxon>Lactobacillales</taxon>
        <taxon>Carnobacteriaceae</taxon>
        <taxon>Trichococcus</taxon>
    </lineage>
</organism>
<evidence type="ECO:0000313" key="2">
    <source>
        <dbReference type="EMBL" id="CZR07518.1"/>
    </source>
</evidence>
<dbReference type="Proteomes" id="UP000199280">
    <property type="component" value="Unassembled WGS sequence"/>
</dbReference>
<dbReference type="Proteomes" id="UP000076878">
    <property type="component" value="Unassembled WGS sequence"/>
</dbReference>
<proteinExistence type="predicted"/>
<evidence type="ECO:0000313" key="3">
    <source>
        <dbReference type="EMBL" id="SEJ73973.1"/>
    </source>
</evidence>
<feature type="transmembrane region" description="Helical" evidence="1">
    <location>
        <begin position="66"/>
        <end position="88"/>
    </location>
</feature>
<keyword evidence="1" id="KW-0472">Membrane</keyword>
<sequence>MRHHNDSYFTGTLLEYLGILLVSFLAGFFTFGLAAPWAFCYRERWVAKHTYIEGRQLHFVGKTFDLWLVLLKWIVFSIFTLGLYSFVVPIRFQQWRIKNTYVYGYWDEYYATE</sequence>
<dbReference type="EMBL" id="FNYT01000024">
    <property type="protein sequence ID" value="SEJ73973.1"/>
    <property type="molecule type" value="Genomic_DNA"/>
</dbReference>
<dbReference type="AlphaFoldDB" id="A0A143Z4Z2"/>
<dbReference type="EMBL" id="FJNB01000022">
    <property type="protein sequence ID" value="CZR07518.1"/>
    <property type="molecule type" value="Genomic_DNA"/>
</dbReference>
<evidence type="ECO:0000313" key="5">
    <source>
        <dbReference type="Proteomes" id="UP000199280"/>
    </source>
</evidence>
<protein>
    <submittedName>
        <fullName evidence="2">Uncharacterized protein</fullName>
    </submittedName>
</protein>
<accession>A0A143Z4Z2</accession>
<keyword evidence="1" id="KW-0812">Transmembrane</keyword>
<gene>
    <name evidence="3" type="ORF">SAMN05216375_12420</name>
    <name evidence="2" type="ORF">TR210_2451</name>
</gene>
<keyword evidence="5" id="KW-1185">Reference proteome</keyword>
<reference evidence="3 5" key="2">
    <citation type="submission" date="2016-10" db="EMBL/GenBank/DDBJ databases">
        <authorList>
            <person name="Varghese N."/>
            <person name="Submissions S."/>
        </authorList>
    </citation>
    <scope>NUCLEOTIDE SEQUENCE [LARGE SCALE GENOMIC DNA]</scope>
    <source>
        <strain evidence="3 5">DSM 22150</strain>
    </source>
</reference>
<dbReference type="OrthoDB" id="637345at2"/>